<evidence type="ECO:0000313" key="1">
    <source>
        <dbReference type="EMBL" id="MBY0204438.1"/>
    </source>
</evidence>
<dbReference type="Pfam" id="PF15580">
    <property type="entry name" value="Imm53"/>
    <property type="match status" value="1"/>
</dbReference>
<name>A0ABS7KJV1_9BACL</name>
<reference evidence="1 2" key="1">
    <citation type="submission" date="2020-08" db="EMBL/GenBank/DDBJ databases">
        <title>Fungal Genomes of the International Space Station.</title>
        <authorList>
            <person name="Seuylemezian A."/>
            <person name="Singh N.K."/>
            <person name="Wood J."/>
            <person name="Venkateswaran K."/>
        </authorList>
    </citation>
    <scope>NUCLEOTIDE SEQUENCE [LARGE SCALE GENOMIC DNA]</scope>
    <source>
        <strain evidence="1 2">S/N-304-OC-R4</strain>
    </source>
</reference>
<dbReference type="InterPro" id="IPR028228">
    <property type="entry name" value="Imm53"/>
</dbReference>
<organism evidence="1 2">
    <name type="scientific">Paenibacillus cucumis</name>
    <name type="common">ex Kampfer et al. 2016</name>
    <dbReference type="NCBI Taxonomy" id="1776858"/>
    <lineage>
        <taxon>Bacteria</taxon>
        <taxon>Bacillati</taxon>
        <taxon>Bacillota</taxon>
        <taxon>Bacilli</taxon>
        <taxon>Bacillales</taxon>
        <taxon>Paenibacillaceae</taxon>
        <taxon>Paenibacillus</taxon>
    </lineage>
</organism>
<dbReference type="RefSeq" id="WP_221789017.1">
    <property type="nucleotide sequence ID" value="NZ_JACLIC010000023.1"/>
</dbReference>
<keyword evidence="2" id="KW-1185">Reference proteome</keyword>
<protein>
    <submittedName>
        <fullName evidence="1">Uncharacterized protein</fullName>
    </submittedName>
</protein>
<comment type="caution">
    <text evidence="1">The sequence shown here is derived from an EMBL/GenBank/DDBJ whole genome shotgun (WGS) entry which is preliminary data.</text>
</comment>
<gene>
    <name evidence="1" type="ORF">H7T88_14535</name>
</gene>
<proteinExistence type="predicted"/>
<dbReference type="Proteomes" id="UP000706031">
    <property type="component" value="Unassembled WGS sequence"/>
</dbReference>
<accession>A0ABS7KJV1</accession>
<sequence length="40" mass="4725">METLAWIQHRYDQNCDGEWEHVYGVKIQTIDNPGWYAGIS</sequence>
<dbReference type="EMBL" id="JACLIC010000023">
    <property type="protein sequence ID" value="MBY0204438.1"/>
    <property type="molecule type" value="Genomic_DNA"/>
</dbReference>
<evidence type="ECO:0000313" key="2">
    <source>
        <dbReference type="Proteomes" id="UP000706031"/>
    </source>
</evidence>